<evidence type="ECO:0000313" key="2">
    <source>
        <dbReference type="Proteomes" id="UP000239010"/>
    </source>
</evidence>
<protein>
    <submittedName>
        <fullName evidence="1">Uncharacterized protein</fullName>
    </submittedName>
</protein>
<accession>A0A8E2QVG3</accession>
<proteinExistence type="predicted"/>
<sequence>MMQITNIGLCVINIAIKLSCTSIAQQKVKSKKYEIDFKSEFFKNWN</sequence>
<name>A0A8E2QVG3_9MOLU</name>
<dbReference type="EMBL" id="PHND01000001">
    <property type="protein sequence ID" value="PPE04417.1"/>
    <property type="molecule type" value="Genomic_DNA"/>
</dbReference>
<comment type="caution">
    <text evidence="1">The sequence shown here is derived from an EMBL/GenBank/DDBJ whole genome shotgun (WGS) entry which is preliminary data.</text>
</comment>
<dbReference type="AlphaFoldDB" id="A0A8E2QVG3"/>
<keyword evidence="2" id="KW-1185">Reference proteome</keyword>
<evidence type="ECO:0000313" key="1">
    <source>
        <dbReference type="EMBL" id="PPE04417.1"/>
    </source>
</evidence>
<reference evidence="1 2" key="1">
    <citation type="submission" date="2017-11" db="EMBL/GenBank/DDBJ databases">
        <title>Genome sequence of Entomoplasma ellychniae ELCN-1 (ATCC 43707).</title>
        <authorList>
            <person name="Lo W.-S."/>
            <person name="Gasparich G.E."/>
            <person name="Kuo C.-H."/>
        </authorList>
    </citation>
    <scope>NUCLEOTIDE SEQUENCE [LARGE SCALE GENOMIC DNA]</scope>
    <source>
        <strain evidence="1 2">ELCN-1</strain>
    </source>
</reference>
<organism evidence="1 2">
    <name type="scientific">Entomoplasma ellychniae</name>
    <dbReference type="NCBI Taxonomy" id="2114"/>
    <lineage>
        <taxon>Bacteria</taxon>
        <taxon>Bacillati</taxon>
        <taxon>Mycoplasmatota</taxon>
        <taxon>Mollicutes</taxon>
        <taxon>Entomoplasmatales</taxon>
        <taxon>Entomoplasmataceae</taxon>
        <taxon>Entomoplasma</taxon>
    </lineage>
</organism>
<dbReference type="Proteomes" id="UP000239010">
    <property type="component" value="Unassembled WGS sequence"/>
</dbReference>
<gene>
    <name evidence="1" type="ORF">EELLY_v1c00920</name>
</gene>